<dbReference type="EMBL" id="CAEZYG010000042">
    <property type="protein sequence ID" value="CAB4708110.1"/>
    <property type="molecule type" value="Genomic_DNA"/>
</dbReference>
<feature type="transmembrane region" description="Helical" evidence="7">
    <location>
        <begin position="79"/>
        <end position="99"/>
    </location>
</feature>
<sequence length="172" mass="18442">MSLRFLRVMASRWTRLVLVGLIFLGIQTTVLSEMRPFGVMVQLMLLIGVTAGAIYGPEVGALSGLIVGLMYDCVLTTPLGLASLVVGGVSFGAGLLPFFVRDPSWWNRAIVIALFSAIGEILFPVAQGMTGLGGWVQPRMFVVALVVAAINLLLAPIVTPLIRWTLKQTMIG</sequence>
<keyword evidence="6 7" id="KW-0472">Membrane</keyword>
<dbReference type="InterPro" id="IPR007227">
    <property type="entry name" value="Cell_shape_determining_MreD"/>
</dbReference>
<keyword evidence="5 7" id="KW-1133">Transmembrane helix</keyword>
<evidence type="ECO:0000256" key="1">
    <source>
        <dbReference type="ARBA" id="ARBA00004651"/>
    </source>
</evidence>
<evidence type="ECO:0000256" key="6">
    <source>
        <dbReference type="ARBA" id="ARBA00023136"/>
    </source>
</evidence>
<dbReference type="EMBL" id="CAEZZM010000018">
    <property type="protein sequence ID" value="CAB4757166.1"/>
    <property type="molecule type" value="Genomic_DNA"/>
</dbReference>
<keyword evidence="4" id="KW-0133">Cell shape</keyword>
<keyword evidence="3 7" id="KW-0812">Transmembrane</keyword>
<evidence type="ECO:0000313" key="10">
    <source>
        <dbReference type="EMBL" id="CAB4708110.1"/>
    </source>
</evidence>
<evidence type="ECO:0000256" key="7">
    <source>
        <dbReference type="SAM" id="Phobius"/>
    </source>
</evidence>
<proteinExistence type="predicted"/>
<gene>
    <name evidence="9" type="ORF">UFOPK2166_00653</name>
    <name evidence="8" type="ORF">UFOPK2195_00011</name>
    <name evidence="10" type="ORF">UFOPK2657_00368</name>
    <name evidence="11" type="ORF">UFOPK2872_00278</name>
    <name evidence="12" type="ORF">UFOPK4000_00181</name>
</gene>
<keyword evidence="2" id="KW-1003">Cell membrane</keyword>
<name>A0A6J6Q8Q5_9ZZZZ</name>
<accession>A0A6J6Q8Q5</accession>
<dbReference type="EMBL" id="CAEZWB010000070">
    <property type="protein sequence ID" value="CAB4648269.1"/>
    <property type="molecule type" value="Genomic_DNA"/>
</dbReference>
<evidence type="ECO:0000313" key="12">
    <source>
        <dbReference type="EMBL" id="CAB4982402.1"/>
    </source>
</evidence>
<evidence type="ECO:0000256" key="2">
    <source>
        <dbReference type="ARBA" id="ARBA00022475"/>
    </source>
</evidence>
<protein>
    <submittedName>
        <fullName evidence="10">Unannotated protein</fullName>
    </submittedName>
</protein>
<dbReference type="EMBL" id="CAFBOT010000016">
    <property type="protein sequence ID" value="CAB4982402.1"/>
    <property type="molecule type" value="Genomic_DNA"/>
</dbReference>
<evidence type="ECO:0000256" key="3">
    <source>
        <dbReference type="ARBA" id="ARBA00022692"/>
    </source>
</evidence>
<evidence type="ECO:0000256" key="4">
    <source>
        <dbReference type="ARBA" id="ARBA00022960"/>
    </source>
</evidence>
<comment type="subcellular location">
    <subcellularLocation>
        <location evidence="1">Cell membrane</location>
        <topology evidence="1">Multi-pass membrane protein</topology>
    </subcellularLocation>
</comment>
<evidence type="ECO:0000313" key="8">
    <source>
        <dbReference type="EMBL" id="CAB4642569.1"/>
    </source>
</evidence>
<feature type="transmembrane region" description="Helical" evidence="7">
    <location>
        <begin position="140"/>
        <end position="162"/>
    </location>
</feature>
<dbReference type="GO" id="GO:0005886">
    <property type="term" value="C:plasma membrane"/>
    <property type="evidence" value="ECO:0007669"/>
    <property type="project" value="UniProtKB-SubCell"/>
</dbReference>
<reference evidence="10" key="1">
    <citation type="submission" date="2020-05" db="EMBL/GenBank/DDBJ databases">
        <authorList>
            <person name="Chiriac C."/>
            <person name="Salcher M."/>
            <person name="Ghai R."/>
            <person name="Kavagutti S V."/>
        </authorList>
    </citation>
    <scope>NUCLEOTIDE SEQUENCE</scope>
</reference>
<dbReference type="AlphaFoldDB" id="A0A6J6Q8Q5"/>
<feature type="transmembrane region" description="Helical" evidence="7">
    <location>
        <begin position="105"/>
        <end position="128"/>
    </location>
</feature>
<feature type="transmembrane region" description="Helical" evidence="7">
    <location>
        <begin position="42"/>
        <end position="67"/>
    </location>
</feature>
<dbReference type="GO" id="GO:0008360">
    <property type="term" value="P:regulation of cell shape"/>
    <property type="evidence" value="ECO:0007669"/>
    <property type="project" value="UniProtKB-KW"/>
</dbReference>
<evidence type="ECO:0000313" key="11">
    <source>
        <dbReference type="EMBL" id="CAB4757166.1"/>
    </source>
</evidence>
<organism evidence="10">
    <name type="scientific">freshwater metagenome</name>
    <dbReference type="NCBI Taxonomy" id="449393"/>
    <lineage>
        <taxon>unclassified sequences</taxon>
        <taxon>metagenomes</taxon>
        <taxon>ecological metagenomes</taxon>
    </lineage>
</organism>
<evidence type="ECO:0000313" key="9">
    <source>
        <dbReference type="EMBL" id="CAB4648269.1"/>
    </source>
</evidence>
<evidence type="ECO:0000256" key="5">
    <source>
        <dbReference type="ARBA" id="ARBA00022989"/>
    </source>
</evidence>
<dbReference type="EMBL" id="CAEZWH010000001">
    <property type="protein sequence ID" value="CAB4642569.1"/>
    <property type="molecule type" value="Genomic_DNA"/>
</dbReference>
<dbReference type="NCBIfam" id="TIGR03426">
    <property type="entry name" value="shape_MreD"/>
    <property type="match status" value="1"/>
</dbReference>